<dbReference type="OMA" id="FAHANIA"/>
<comment type="caution">
    <text evidence="5">The sequence shown here is derived from an EMBL/GenBank/DDBJ whole genome shotgun (WGS) entry which is preliminary data.</text>
</comment>
<evidence type="ECO:0000256" key="4">
    <source>
        <dbReference type="RuleBase" id="RU363099"/>
    </source>
</evidence>
<dbReference type="Pfam" id="PF03018">
    <property type="entry name" value="Dirigent"/>
    <property type="match status" value="1"/>
</dbReference>
<keyword evidence="6" id="KW-1185">Reference proteome</keyword>
<evidence type="ECO:0000313" key="5">
    <source>
        <dbReference type="EMBL" id="PRQ21918.1"/>
    </source>
</evidence>
<sequence>MEKVVPKLFFIALFTFIPLLGHCSSIEENREFDQWFQKLDNSKPKLTRFHFYFHDIVSGYGQTSFVVVPPPKIIRPSTTLFGQVNMFDNPQTKGPELTSGLVGRVQGLYSFASQEELCLLMAMTIVFTSGKHNGSSVTILGRNAVFQSRREFPIVGGTGDFRLARGFASVSSYFINATLGILEYNLMVIHY</sequence>
<dbReference type="EMBL" id="PDCK01000044">
    <property type="protein sequence ID" value="PRQ21918.1"/>
    <property type="molecule type" value="Genomic_DNA"/>
</dbReference>
<dbReference type="Gramene" id="PRQ21918">
    <property type="protein sequence ID" value="PRQ21918"/>
    <property type="gene ID" value="RchiOBHm_Chr6g0244551"/>
</dbReference>
<dbReference type="AlphaFoldDB" id="A0A2P6PJ22"/>
<dbReference type="OrthoDB" id="1864232at2759"/>
<name>A0A2P6PJ22_ROSCH</name>
<evidence type="ECO:0000256" key="3">
    <source>
        <dbReference type="ARBA" id="ARBA00022525"/>
    </source>
</evidence>
<keyword evidence="4" id="KW-0052">Apoplast</keyword>
<dbReference type="PANTHER" id="PTHR21495">
    <property type="entry name" value="NUCLEOPORIN-RELATED"/>
    <property type="match status" value="1"/>
</dbReference>
<feature type="chain" id="PRO_5015020998" description="Dirigent protein" evidence="4">
    <location>
        <begin position="26"/>
        <end position="191"/>
    </location>
</feature>
<dbReference type="GO" id="GO:0009699">
    <property type="term" value="P:phenylpropanoid biosynthetic process"/>
    <property type="evidence" value="ECO:0007669"/>
    <property type="project" value="UniProtKB-ARBA"/>
</dbReference>
<dbReference type="GO" id="GO:0048046">
    <property type="term" value="C:apoplast"/>
    <property type="evidence" value="ECO:0007669"/>
    <property type="project" value="UniProtKB-SubCell"/>
</dbReference>
<dbReference type="Proteomes" id="UP000238479">
    <property type="component" value="Chromosome 6"/>
</dbReference>
<protein>
    <recommendedName>
        <fullName evidence="4">Dirigent protein</fullName>
    </recommendedName>
</protein>
<proteinExistence type="inferred from homology"/>
<dbReference type="InterPro" id="IPR004265">
    <property type="entry name" value="Dirigent"/>
</dbReference>
<dbReference type="Gene3D" id="2.40.480.10">
    <property type="entry name" value="Allene oxide cyclase-like"/>
    <property type="match status" value="1"/>
</dbReference>
<accession>A0A2P6PJ22</accession>
<evidence type="ECO:0000256" key="1">
    <source>
        <dbReference type="ARBA" id="ARBA00010746"/>
    </source>
</evidence>
<keyword evidence="4" id="KW-0732">Signal</keyword>
<comment type="function">
    <text evidence="4">Dirigent proteins impart stereoselectivity on the phenoxy radical-coupling reaction, yielding optically active lignans from two molecules of coniferyl alcohol in the biosynthesis of lignans, flavonolignans, and alkaloids and thus plays a central role in plant secondary metabolism.</text>
</comment>
<comment type="subunit">
    <text evidence="2 4">Homodimer.</text>
</comment>
<feature type="signal peptide" evidence="4">
    <location>
        <begin position="1"/>
        <end position="25"/>
    </location>
</feature>
<dbReference type="STRING" id="74649.A0A2P6PJ22"/>
<evidence type="ECO:0000313" key="6">
    <source>
        <dbReference type="Proteomes" id="UP000238479"/>
    </source>
</evidence>
<reference evidence="5 6" key="1">
    <citation type="journal article" date="2018" name="Nat. Genet.">
        <title>The Rosa genome provides new insights in the design of modern roses.</title>
        <authorList>
            <person name="Bendahmane M."/>
        </authorList>
    </citation>
    <scope>NUCLEOTIDE SEQUENCE [LARGE SCALE GENOMIC DNA]</scope>
    <source>
        <strain evidence="6">cv. Old Blush</strain>
    </source>
</reference>
<organism evidence="5 6">
    <name type="scientific">Rosa chinensis</name>
    <name type="common">China rose</name>
    <dbReference type="NCBI Taxonomy" id="74649"/>
    <lineage>
        <taxon>Eukaryota</taxon>
        <taxon>Viridiplantae</taxon>
        <taxon>Streptophyta</taxon>
        <taxon>Embryophyta</taxon>
        <taxon>Tracheophyta</taxon>
        <taxon>Spermatophyta</taxon>
        <taxon>Magnoliopsida</taxon>
        <taxon>eudicotyledons</taxon>
        <taxon>Gunneridae</taxon>
        <taxon>Pentapetalae</taxon>
        <taxon>rosids</taxon>
        <taxon>fabids</taxon>
        <taxon>Rosales</taxon>
        <taxon>Rosaceae</taxon>
        <taxon>Rosoideae</taxon>
        <taxon>Rosoideae incertae sedis</taxon>
        <taxon>Rosa</taxon>
    </lineage>
</organism>
<gene>
    <name evidence="5" type="ORF">RchiOBHm_Chr6g0244551</name>
</gene>
<evidence type="ECO:0000256" key="2">
    <source>
        <dbReference type="ARBA" id="ARBA00011738"/>
    </source>
</evidence>
<comment type="subcellular location">
    <subcellularLocation>
        <location evidence="4">Secreted</location>
        <location evidence="4">Extracellular space</location>
        <location evidence="4">Apoplast</location>
    </subcellularLocation>
</comment>
<keyword evidence="3 4" id="KW-0964">Secreted</keyword>
<dbReference type="InterPro" id="IPR044859">
    <property type="entry name" value="Allene_oxi_cyc_Dirigent"/>
</dbReference>
<comment type="similarity">
    <text evidence="1 4">Belongs to the plant dirigent protein family.</text>
</comment>